<name>A0A7S9XF87_9CAUD</name>
<dbReference type="Proteomes" id="UP000594665">
    <property type="component" value="Segment"/>
</dbReference>
<proteinExistence type="predicted"/>
<organism evidence="1 2">
    <name type="scientific">Proteus phage PmP19</name>
    <dbReference type="NCBI Taxonomy" id="2759188"/>
    <lineage>
        <taxon>Viruses</taxon>
        <taxon>Duplodnaviria</taxon>
        <taxon>Heunggongvirae</taxon>
        <taxon>Uroviricota</taxon>
        <taxon>Caudoviricetes</taxon>
        <taxon>Autographivirales</taxon>
        <taxon>Autosignataviridae</taxon>
        <taxon>Molineuxvirinae</taxon>
        <taxon>Gansuvirus</taxon>
        <taxon>Gansuvirus PmP19</taxon>
    </lineage>
</organism>
<keyword evidence="2" id="KW-1185">Reference proteome</keyword>
<accession>A0A7S9XF87</accession>
<evidence type="ECO:0000313" key="1">
    <source>
        <dbReference type="EMBL" id="QPI15954.1"/>
    </source>
</evidence>
<protein>
    <submittedName>
        <fullName evidence="1">Uncharacterized protein</fullName>
    </submittedName>
</protein>
<evidence type="ECO:0000313" key="2">
    <source>
        <dbReference type="Proteomes" id="UP000594665"/>
    </source>
</evidence>
<gene>
    <name evidence="1" type="ORF">PmP19_48</name>
</gene>
<reference evidence="1 2" key="1">
    <citation type="submission" date="2020-06" db="EMBL/GenBank/DDBJ databases">
        <title>Morphologic and genomic characterization of Proteus mirabilis lytic bacteriophage PmP19.</title>
        <authorList>
            <person name="Han S."/>
        </authorList>
    </citation>
    <scope>NUCLEOTIDE SEQUENCE [LARGE SCALE GENOMIC DNA]</scope>
</reference>
<sequence>MKTQYLVNKEAARKLFEMSTASKFEGEVSILARRWTDSYGNTYHHVYIDVLFPGESTYTSLTSTLVPQYGYEQQYNVTAQHMWFNALAVGSGLEGDEAYGSASCSCKIAFATSPYLTTYLGKIGITCDSTAVDVKRKKDM</sequence>
<dbReference type="EMBL" id="MT680615">
    <property type="protein sequence ID" value="QPI15954.1"/>
    <property type="molecule type" value="Genomic_DNA"/>
</dbReference>